<dbReference type="EMBL" id="JBAKAZ010000050">
    <property type="protein sequence ID" value="MEL0630327.1"/>
    <property type="molecule type" value="Genomic_DNA"/>
</dbReference>
<dbReference type="Gene3D" id="3.40.30.10">
    <property type="entry name" value="Glutaredoxin"/>
    <property type="match status" value="1"/>
</dbReference>
<dbReference type="InterPro" id="IPR013766">
    <property type="entry name" value="Thioredoxin_domain"/>
</dbReference>
<gene>
    <name evidence="2" type="ORF">V6256_11985</name>
</gene>
<evidence type="ECO:0000313" key="3">
    <source>
        <dbReference type="Proteomes" id="UP001369082"/>
    </source>
</evidence>
<evidence type="ECO:0000313" key="2">
    <source>
        <dbReference type="EMBL" id="MEL0630327.1"/>
    </source>
</evidence>
<protein>
    <submittedName>
        <fullName evidence="2">Thioredoxin family protein</fullName>
    </submittedName>
</protein>
<dbReference type="Proteomes" id="UP001369082">
    <property type="component" value="Unassembled WGS sequence"/>
</dbReference>
<feature type="domain" description="Thioredoxin" evidence="1">
    <location>
        <begin position="3"/>
        <end position="111"/>
    </location>
</feature>
<sequence>MNISELDLKPDYQEETITFEQLADLQGEIIIEFGTSWCGHCQAAHDPIKAALNLHPELPHLKITDGRGKPLGRAFKVKLWPTLIYLRDGKEVARLVRPLQTEQVSQFIDNA</sequence>
<dbReference type="RefSeq" id="WP_341598456.1">
    <property type="nucleotide sequence ID" value="NZ_JBAKAZ010000050.1"/>
</dbReference>
<dbReference type="CDD" id="cd02947">
    <property type="entry name" value="TRX_family"/>
    <property type="match status" value="1"/>
</dbReference>
<dbReference type="InterPro" id="IPR036249">
    <property type="entry name" value="Thioredoxin-like_sf"/>
</dbReference>
<reference evidence="2 3" key="1">
    <citation type="submission" date="2024-02" db="EMBL/GenBank/DDBJ databases">
        <title>Bacteria isolated from the canopy kelp, Nereocystis luetkeana.</title>
        <authorList>
            <person name="Pfister C.A."/>
            <person name="Younker I.T."/>
            <person name="Light S.H."/>
        </authorList>
    </citation>
    <scope>NUCLEOTIDE SEQUENCE [LARGE SCALE GENOMIC DNA]</scope>
    <source>
        <strain evidence="2 3">TI.1.05</strain>
    </source>
</reference>
<dbReference type="SUPFAM" id="SSF52833">
    <property type="entry name" value="Thioredoxin-like"/>
    <property type="match status" value="1"/>
</dbReference>
<proteinExistence type="predicted"/>
<evidence type="ECO:0000259" key="1">
    <source>
        <dbReference type="PROSITE" id="PS51352"/>
    </source>
</evidence>
<dbReference type="Pfam" id="PF00085">
    <property type="entry name" value="Thioredoxin"/>
    <property type="match status" value="1"/>
</dbReference>
<keyword evidence="3" id="KW-1185">Reference proteome</keyword>
<name>A0ABU9GSL0_9GAMM</name>
<accession>A0ABU9GSL0</accession>
<comment type="caution">
    <text evidence="2">The sequence shown here is derived from an EMBL/GenBank/DDBJ whole genome shotgun (WGS) entry which is preliminary data.</text>
</comment>
<dbReference type="PROSITE" id="PS51352">
    <property type="entry name" value="THIOREDOXIN_2"/>
    <property type="match status" value="1"/>
</dbReference>
<organism evidence="2 3">
    <name type="scientific">Psychromonas aquatilis</name>
    <dbReference type="NCBI Taxonomy" id="2005072"/>
    <lineage>
        <taxon>Bacteria</taxon>
        <taxon>Pseudomonadati</taxon>
        <taxon>Pseudomonadota</taxon>
        <taxon>Gammaproteobacteria</taxon>
        <taxon>Alteromonadales</taxon>
        <taxon>Psychromonadaceae</taxon>
        <taxon>Psychromonas</taxon>
    </lineage>
</organism>